<dbReference type="PATRIC" id="fig|49547.3.peg.1689"/>
<evidence type="ECO:0000313" key="3">
    <source>
        <dbReference type="Proteomes" id="UP000077245"/>
    </source>
</evidence>
<dbReference type="STRING" id="49547.MBCUR_15810"/>
<gene>
    <name evidence="2" type="primary">ispD2</name>
    <name evidence="2" type="ORF">MBCUR_15810</name>
</gene>
<keyword evidence="2" id="KW-0808">Transferase</keyword>
<dbReference type="Proteomes" id="UP000077245">
    <property type="component" value="Unassembled WGS sequence"/>
</dbReference>
<feature type="domain" description="MobA-like NTP transferase" evidence="1">
    <location>
        <begin position="4"/>
        <end position="58"/>
    </location>
</feature>
<dbReference type="GO" id="GO:0050518">
    <property type="term" value="F:2-C-methyl-D-erythritol 4-phosphate cytidylyltransferase activity"/>
    <property type="evidence" value="ECO:0007669"/>
    <property type="project" value="UniProtKB-EC"/>
</dbReference>
<keyword evidence="3" id="KW-1185">Reference proteome</keyword>
<dbReference type="EMBL" id="LWMV01000197">
    <property type="protein sequence ID" value="KZX11026.1"/>
    <property type="molecule type" value="Genomic_DNA"/>
</dbReference>
<keyword evidence="2" id="KW-0548">Nucleotidyltransferase</keyword>
<evidence type="ECO:0000259" key="1">
    <source>
        <dbReference type="Pfam" id="PF12804"/>
    </source>
</evidence>
<name>A0A165ZQD5_9EURY</name>
<dbReference type="SUPFAM" id="SSF53448">
    <property type="entry name" value="Nucleotide-diphospho-sugar transferases"/>
    <property type="match status" value="1"/>
</dbReference>
<organism evidence="2 3">
    <name type="scientific">Methanobrevibacter curvatus</name>
    <dbReference type="NCBI Taxonomy" id="49547"/>
    <lineage>
        <taxon>Archaea</taxon>
        <taxon>Methanobacteriati</taxon>
        <taxon>Methanobacteriota</taxon>
        <taxon>Methanomada group</taxon>
        <taxon>Methanobacteria</taxon>
        <taxon>Methanobacteriales</taxon>
        <taxon>Methanobacteriaceae</taxon>
        <taxon>Methanobrevibacter</taxon>
    </lineage>
</organism>
<dbReference type="InterPro" id="IPR025877">
    <property type="entry name" value="MobA-like_NTP_Trfase"/>
</dbReference>
<evidence type="ECO:0000313" key="2">
    <source>
        <dbReference type="EMBL" id="KZX11026.1"/>
    </source>
</evidence>
<dbReference type="OrthoDB" id="9782at2157"/>
<dbReference type="EC" id="2.7.7.60" evidence="2"/>
<dbReference type="Gene3D" id="3.90.550.10">
    <property type="entry name" value="Spore Coat Polysaccharide Biosynthesis Protein SpsA, Chain A"/>
    <property type="match status" value="1"/>
</dbReference>
<protein>
    <submittedName>
        <fullName evidence="2">Putative 2-C-methyl-D-erythritol 4-phosphate cytidylyltransferase 2</fullName>
        <ecNumber evidence="2">2.7.7.60</ecNumber>
    </submittedName>
</protein>
<reference evidence="2 3" key="1">
    <citation type="submission" date="2016-04" db="EMBL/GenBank/DDBJ databases">
        <title>Genome sequence of Methanobrevibacter curvatus DSM 11111.</title>
        <authorList>
            <person name="Poehlein A."/>
            <person name="Seedorf H."/>
            <person name="Daniel R."/>
        </authorList>
    </citation>
    <scope>NUCLEOTIDE SEQUENCE [LARGE SCALE GENOMIC DNA]</scope>
    <source>
        <strain evidence="2 3">DSM 11111</strain>
    </source>
</reference>
<dbReference type="InterPro" id="IPR029044">
    <property type="entry name" value="Nucleotide-diphossugar_trans"/>
</dbReference>
<sequence>MIKAIVMAGGKGTRLNLDIEKPLIPLNKKPLICHVISNLFSSKHIDEIVVATSDNTLETLKFLNEKYGISDYSKSNDLNIHTSNDNGLININLNDSTNSTNTKINNKNIYYLHTLGEDFLEDISFILNYFENISSKDVLLFINADLPLISTEIVNEVIEEYFKSDLMALSTYLPLNIFNKLNITPSFVFNDLVPIGLNILLSKNIIQDEHLLILEKDELAININYIEDLKIAESYFK</sequence>
<accession>A0A165ZQD5</accession>
<dbReference type="AlphaFoldDB" id="A0A165ZQD5"/>
<dbReference type="RefSeq" id="WP_067092323.1">
    <property type="nucleotide sequence ID" value="NZ_LWMV01000197.1"/>
</dbReference>
<proteinExistence type="predicted"/>
<comment type="caution">
    <text evidence="2">The sequence shown here is derived from an EMBL/GenBank/DDBJ whole genome shotgun (WGS) entry which is preliminary data.</text>
</comment>
<dbReference type="Pfam" id="PF12804">
    <property type="entry name" value="NTP_transf_3"/>
    <property type="match status" value="1"/>
</dbReference>